<name>A0A0W0UNI2_9GAMM</name>
<accession>A0A0W0UNI2</accession>
<evidence type="ECO:0000313" key="2">
    <source>
        <dbReference type="Proteomes" id="UP000054715"/>
    </source>
</evidence>
<proteinExistence type="predicted"/>
<sequence>MEKFFIGLRRYVLIGLILTSSSPLALANEISFCPKNIEVSEQLVKLPPKWESFATHSVHFLNAISIYSGHPRELASLKPAMRSKEKSTWFFSLDDTIYIVCEYRDTGIQLTQKLPAKMRYCDVFYDLTAQGGRGFIPTHIKCGNNPRK</sequence>
<dbReference type="Proteomes" id="UP000054715">
    <property type="component" value="Unassembled WGS sequence"/>
</dbReference>
<dbReference type="InterPro" id="IPR049973">
    <property type="entry name" value="STY0301-like"/>
</dbReference>
<dbReference type="NCBIfam" id="NF042415">
    <property type="entry name" value="STY0301_fam"/>
    <property type="match status" value="1"/>
</dbReference>
<organism evidence="1 2">
    <name type="scientific">Legionella jamestowniensis</name>
    <dbReference type="NCBI Taxonomy" id="455"/>
    <lineage>
        <taxon>Bacteria</taxon>
        <taxon>Pseudomonadati</taxon>
        <taxon>Pseudomonadota</taxon>
        <taxon>Gammaproteobacteria</taxon>
        <taxon>Legionellales</taxon>
        <taxon>Legionellaceae</taxon>
        <taxon>Legionella</taxon>
    </lineage>
</organism>
<dbReference type="PATRIC" id="fig|455.5.peg.835"/>
<dbReference type="OrthoDB" id="8756528at2"/>
<comment type="caution">
    <text evidence="1">The sequence shown here is derived from an EMBL/GenBank/DDBJ whole genome shotgun (WGS) entry which is preliminary data.</text>
</comment>
<evidence type="ECO:0000313" key="1">
    <source>
        <dbReference type="EMBL" id="KTD09434.1"/>
    </source>
</evidence>
<gene>
    <name evidence="1" type="ORF">Ljam_0784</name>
</gene>
<dbReference type="EMBL" id="LNYG01000012">
    <property type="protein sequence ID" value="KTD09434.1"/>
    <property type="molecule type" value="Genomic_DNA"/>
</dbReference>
<dbReference type="RefSeq" id="WP_058448825.1">
    <property type="nucleotide sequence ID" value="NZ_CAAAJF010000006.1"/>
</dbReference>
<reference evidence="1 2" key="1">
    <citation type="submission" date="2015-11" db="EMBL/GenBank/DDBJ databases">
        <title>Genomic analysis of 38 Legionella species identifies large and diverse effector repertoires.</title>
        <authorList>
            <person name="Burstein D."/>
            <person name="Amaro F."/>
            <person name="Zusman T."/>
            <person name="Lifshitz Z."/>
            <person name="Cohen O."/>
            <person name="Gilbert J.A."/>
            <person name="Pupko T."/>
            <person name="Shuman H.A."/>
            <person name="Segal G."/>
        </authorList>
    </citation>
    <scope>NUCLEOTIDE SEQUENCE [LARGE SCALE GENOMIC DNA]</scope>
    <source>
        <strain evidence="1 2">JA-26-G1-E2</strain>
    </source>
</reference>
<protein>
    <submittedName>
        <fullName evidence="1">Uncharacterized protein</fullName>
    </submittedName>
</protein>
<dbReference type="AlphaFoldDB" id="A0A0W0UNI2"/>